<feature type="compositionally biased region" description="Acidic residues" evidence="3">
    <location>
        <begin position="47"/>
        <end position="61"/>
    </location>
</feature>
<evidence type="ECO:0000256" key="1">
    <source>
        <dbReference type="ARBA" id="ARBA00022729"/>
    </source>
</evidence>
<dbReference type="EMBL" id="MSCW01000001">
    <property type="protein sequence ID" value="ONF45030.1"/>
    <property type="molecule type" value="Genomic_DNA"/>
</dbReference>
<dbReference type="InterPro" id="IPR028974">
    <property type="entry name" value="TSP_type-3_rpt"/>
</dbReference>
<comment type="caution">
    <text evidence="4">The sequence shown here is derived from an EMBL/GenBank/DDBJ whole genome shotgun (WGS) entry which is preliminary data.</text>
</comment>
<sequence length="362" mass="37500">MIATPAFLAGCNSGDSDGRLPLDDTQNDDDTGTPPDDPGDPPVLNPTDEDLDGDGIPNEDDACPRVPGDDPALCDDTVDTDGDGIPDQYPAIEPYIGDGLVNQPWDNCPQVANPSQSDLDGDGTGDACDSDQDDDGVLNSADNCPMVANPSQNDENGNGIGDACDPGIEDGYSCSVEGIYSPMLANDADTRAMTSVDATHCLLGGGDLGSLLCGVQNPGYLTDDDTDNAAVIYNSDLLGLSTVTLNVSTGTDFVYPAGNRLGVAVRNAPQIVQLGLLTNGGLQIRTLLNGEVQEETEGSVGADLDLLGLSQVIGGDDFEYLVFETSLPFDSVEIFSGGFELVSLLEELEVSRVCAAKEGVAP</sequence>
<evidence type="ECO:0000313" key="5">
    <source>
        <dbReference type="Proteomes" id="UP000189339"/>
    </source>
</evidence>
<feature type="region of interest" description="Disordered" evidence="3">
    <location>
        <begin position="1"/>
        <end position="134"/>
    </location>
</feature>
<keyword evidence="5" id="KW-1185">Reference proteome</keyword>
<feature type="compositionally biased region" description="Acidic residues" evidence="3">
    <location>
        <begin position="119"/>
        <end position="134"/>
    </location>
</feature>
<dbReference type="GO" id="GO:0005509">
    <property type="term" value="F:calcium ion binding"/>
    <property type="evidence" value="ECO:0007669"/>
    <property type="project" value="InterPro"/>
</dbReference>
<dbReference type="Gene3D" id="4.10.1080.10">
    <property type="entry name" value="TSP type-3 repeat"/>
    <property type="match status" value="1"/>
</dbReference>
<keyword evidence="2" id="KW-0106">Calcium</keyword>
<reference evidence="4 5" key="1">
    <citation type="submission" date="2016-12" db="EMBL/GenBank/DDBJ databases">
        <title>Marinobacter lutaoensis whole genome sequencing.</title>
        <authorList>
            <person name="Verma A."/>
            <person name="Krishnamurthi S."/>
        </authorList>
    </citation>
    <scope>NUCLEOTIDE SEQUENCE [LARGE SCALE GENOMIC DNA]</scope>
    <source>
        <strain evidence="4 5">T5054</strain>
    </source>
</reference>
<dbReference type="AlphaFoldDB" id="A0A1V2DX88"/>
<organism evidence="4 5">
    <name type="scientific">Marinobacter lutaoensis</name>
    <dbReference type="NCBI Taxonomy" id="135739"/>
    <lineage>
        <taxon>Bacteria</taxon>
        <taxon>Pseudomonadati</taxon>
        <taxon>Pseudomonadota</taxon>
        <taxon>Gammaproteobacteria</taxon>
        <taxon>Pseudomonadales</taxon>
        <taxon>Marinobacteraceae</taxon>
        <taxon>Marinobacter</taxon>
    </lineage>
</organism>
<gene>
    <name evidence="4" type="ORF">BTO32_00685</name>
</gene>
<dbReference type="InterPro" id="IPR017897">
    <property type="entry name" value="Thrombospondin_3_rpt"/>
</dbReference>
<evidence type="ECO:0008006" key="6">
    <source>
        <dbReference type="Google" id="ProtNLM"/>
    </source>
</evidence>
<proteinExistence type="predicted"/>
<keyword evidence="1" id="KW-0732">Signal</keyword>
<dbReference type="GO" id="GO:0007155">
    <property type="term" value="P:cell adhesion"/>
    <property type="evidence" value="ECO:0007669"/>
    <property type="project" value="InterPro"/>
</dbReference>
<name>A0A1V2DX88_9GAMM</name>
<evidence type="ECO:0000256" key="3">
    <source>
        <dbReference type="SAM" id="MobiDB-lite"/>
    </source>
</evidence>
<evidence type="ECO:0000256" key="2">
    <source>
        <dbReference type="ARBA" id="ARBA00022837"/>
    </source>
</evidence>
<dbReference type="PANTHER" id="PTHR10199">
    <property type="entry name" value="THROMBOSPONDIN"/>
    <property type="match status" value="1"/>
</dbReference>
<dbReference type="PANTHER" id="PTHR10199:SF119">
    <property type="entry name" value="RE20510P"/>
    <property type="match status" value="1"/>
</dbReference>
<dbReference type="STRING" id="135739.BTO32_00685"/>
<feature type="compositionally biased region" description="Acidic residues" evidence="3">
    <location>
        <begin position="72"/>
        <end position="84"/>
    </location>
</feature>
<dbReference type="Pfam" id="PF02412">
    <property type="entry name" value="TSP_3"/>
    <property type="match status" value="2"/>
</dbReference>
<dbReference type="SUPFAM" id="SSF103647">
    <property type="entry name" value="TSP type-3 repeat"/>
    <property type="match status" value="1"/>
</dbReference>
<protein>
    <recommendedName>
        <fullName evidence="6">Thrombospondin</fullName>
    </recommendedName>
</protein>
<accession>A0A1V2DX88</accession>
<dbReference type="InterPro" id="IPR003367">
    <property type="entry name" value="Thrombospondin_3-like_rpt"/>
</dbReference>
<dbReference type="PROSITE" id="PS51234">
    <property type="entry name" value="TSP3"/>
    <property type="match status" value="1"/>
</dbReference>
<dbReference type="Proteomes" id="UP000189339">
    <property type="component" value="Unassembled WGS sequence"/>
</dbReference>
<evidence type="ECO:0000313" key="4">
    <source>
        <dbReference type="EMBL" id="ONF45030.1"/>
    </source>
</evidence>